<sequence>MLTLTLTLAALTYLATAKANFAQCGDGLAPNATRAGVPFPVFTPEGGDWFPDKAVIVNAELFTVSYSACGNTKELTIYADNTDDVGVRYLLVQCGTALCPEDQVRVDNGNYTQSPITVPVTAVAFTQTPSVNFADMLVGPAGPARSTFTKVTFPKSFVSSTCLVEMIDDGKLVDGNWAPDTVTSITYPNVQVTFAGEYDVKTNLQDDDSTVIEFDEWQESSMKGINDYFLLAAVFFNAEKEATK</sequence>
<feature type="signal peptide" evidence="1">
    <location>
        <begin position="1"/>
        <end position="17"/>
    </location>
</feature>
<evidence type="ECO:0000313" key="3">
    <source>
        <dbReference type="Proteomes" id="UP001165060"/>
    </source>
</evidence>
<protein>
    <submittedName>
        <fullName evidence="2">Uncharacterized protein</fullName>
    </submittedName>
</protein>
<accession>A0ABQ6M6A0</accession>
<feature type="non-terminal residue" evidence="2">
    <location>
        <position position="244"/>
    </location>
</feature>
<evidence type="ECO:0000313" key="2">
    <source>
        <dbReference type="EMBL" id="GMI20339.1"/>
    </source>
</evidence>
<gene>
    <name evidence="2" type="ORF">TeGR_g10881</name>
</gene>
<proteinExistence type="predicted"/>
<name>A0ABQ6M6A0_9STRA</name>
<keyword evidence="3" id="KW-1185">Reference proteome</keyword>
<dbReference type="Proteomes" id="UP001165060">
    <property type="component" value="Unassembled WGS sequence"/>
</dbReference>
<dbReference type="EMBL" id="BRYB01001200">
    <property type="protein sequence ID" value="GMI20339.1"/>
    <property type="molecule type" value="Genomic_DNA"/>
</dbReference>
<feature type="chain" id="PRO_5045557712" evidence="1">
    <location>
        <begin position="18"/>
        <end position="244"/>
    </location>
</feature>
<comment type="caution">
    <text evidence="2">The sequence shown here is derived from an EMBL/GenBank/DDBJ whole genome shotgun (WGS) entry which is preliminary data.</text>
</comment>
<organism evidence="2 3">
    <name type="scientific">Tetraparma gracilis</name>
    <dbReference type="NCBI Taxonomy" id="2962635"/>
    <lineage>
        <taxon>Eukaryota</taxon>
        <taxon>Sar</taxon>
        <taxon>Stramenopiles</taxon>
        <taxon>Ochrophyta</taxon>
        <taxon>Bolidophyceae</taxon>
        <taxon>Parmales</taxon>
        <taxon>Triparmaceae</taxon>
        <taxon>Tetraparma</taxon>
    </lineage>
</organism>
<evidence type="ECO:0000256" key="1">
    <source>
        <dbReference type="SAM" id="SignalP"/>
    </source>
</evidence>
<keyword evidence="1" id="KW-0732">Signal</keyword>
<reference evidence="2 3" key="1">
    <citation type="journal article" date="2023" name="Commun. Biol.">
        <title>Genome analysis of Parmales, the sister group of diatoms, reveals the evolutionary specialization of diatoms from phago-mixotrophs to photoautotrophs.</title>
        <authorList>
            <person name="Ban H."/>
            <person name="Sato S."/>
            <person name="Yoshikawa S."/>
            <person name="Yamada K."/>
            <person name="Nakamura Y."/>
            <person name="Ichinomiya M."/>
            <person name="Sato N."/>
            <person name="Blanc-Mathieu R."/>
            <person name="Endo H."/>
            <person name="Kuwata A."/>
            <person name="Ogata H."/>
        </authorList>
    </citation>
    <scope>NUCLEOTIDE SEQUENCE [LARGE SCALE GENOMIC DNA]</scope>
</reference>